<proteinExistence type="predicted"/>
<feature type="domain" description="Pili assembly chaperone C-terminal" evidence="1">
    <location>
        <begin position="3"/>
        <end position="58"/>
    </location>
</feature>
<dbReference type="Proteomes" id="UP001199206">
    <property type="component" value="Unassembled WGS sequence"/>
</dbReference>
<dbReference type="InterPro" id="IPR016148">
    <property type="entry name" value="Pili_assmbl_chaperone_C"/>
</dbReference>
<comment type="caution">
    <text evidence="2">The sequence shown here is derived from an EMBL/GenBank/DDBJ whole genome shotgun (WGS) entry which is preliminary data.</text>
</comment>
<dbReference type="Gene3D" id="2.60.40.10">
    <property type="entry name" value="Immunoglobulins"/>
    <property type="match status" value="1"/>
</dbReference>
<evidence type="ECO:0000313" key="3">
    <source>
        <dbReference type="Proteomes" id="UP001199206"/>
    </source>
</evidence>
<dbReference type="SUPFAM" id="SSF49584">
    <property type="entry name" value="Periplasmic chaperone C-domain"/>
    <property type="match status" value="1"/>
</dbReference>
<organism evidence="2 3">
    <name type="scientific">Xanthomonas cassavae CFBP 4642</name>
    <dbReference type="NCBI Taxonomy" id="1219375"/>
    <lineage>
        <taxon>Bacteria</taxon>
        <taxon>Pseudomonadati</taxon>
        <taxon>Pseudomonadota</taxon>
        <taxon>Gammaproteobacteria</taxon>
        <taxon>Lysobacterales</taxon>
        <taxon>Lysobacteraceae</taxon>
        <taxon>Xanthomonas</taxon>
    </lineage>
</organism>
<protein>
    <recommendedName>
        <fullName evidence="1">Pili assembly chaperone C-terminal domain-containing protein</fullName>
    </recommendedName>
</protein>
<evidence type="ECO:0000259" key="1">
    <source>
        <dbReference type="Pfam" id="PF02753"/>
    </source>
</evidence>
<sequence>MTVTNPTPYYLTLVGLRLGGDKLKSMMVAPFSSATETTDGSDARSIDYHVIDDFGAVTPEFHASISLS</sequence>
<dbReference type="InterPro" id="IPR013783">
    <property type="entry name" value="Ig-like_fold"/>
</dbReference>
<dbReference type="EMBL" id="JAJGQJ010000113">
    <property type="protein sequence ID" value="MCC4622568.1"/>
    <property type="molecule type" value="Genomic_DNA"/>
</dbReference>
<gene>
    <name evidence="2" type="ORF">LL965_21920</name>
</gene>
<name>A0ABS8HKG6_9XANT</name>
<reference evidence="2 3" key="1">
    <citation type="submission" date="2021-10" db="EMBL/GenBank/DDBJ databases">
        <title>Genome sequencing of Xanthomonas strains from NCPPB.</title>
        <authorList>
            <person name="Hussein R."/>
            <person name="Harrison J."/>
            <person name="Studholme D.J."/>
            <person name="Vicente J."/>
            <person name="Grant M."/>
        </authorList>
    </citation>
    <scope>NUCLEOTIDE SEQUENCE [LARGE SCALE GENOMIC DNA]</scope>
    <source>
        <strain evidence="2 3">NCPPB 101</strain>
    </source>
</reference>
<dbReference type="Pfam" id="PF02753">
    <property type="entry name" value="PapD_C"/>
    <property type="match status" value="1"/>
</dbReference>
<keyword evidence="3" id="KW-1185">Reference proteome</keyword>
<dbReference type="InterPro" id="IPR036316">
    <property type="entry name" value="Pili_assmbl_chap_C_dom_sf"/>
</dbReference>
<accession>A0ABS8HKG6</accession>
<evidence type="ECO:0000313" key="2">
    <source>
        <dbReference type="EMBL" id="MCC4622568.1"/>
    </source>
</evidence>